<dbReference type="Pfam" id="PF01369">
    <property type="entry name" value="Sec7"/>
    <property type="match status" value="1"/>
</dbReference>
<feature type="region of interest" description="Disordered" evidence="2">
    <location>
        <begin position="1078"/>
        <end position="1112"/>
    </location>
</feature>
<evidence type="ECO:0000313" key="5">
    <source>
        <dbReference type="Proteomes" id="UP000028545"/>
    </source>
</evidence>
<dbReference type="OMA" id="FYTSIQK"/>
<evidence type="ECO:0000256" key="2">
    <source>
        <dbReference type="SAM" id="MobiDB-lite"/>
    </source>
</evidence>
<dbReference type="EMBL" id="JOWA01000092">
    <property type="protein sequence ID" value="KEZ43531.1"/>
    <property type="molecule type" value="Genomic_DNA"/>
</dbReference>
<dbReference type="Gene3D" id="2.30.29.30">
    <property type="entry name" value="Pleckstrin-homology domain (PH domain)/Phosphotyrosine-binding domain (PTB)"/>
    <property type="match status" value="1"/>
</dbReference>
<dbReference type="InterPro" id="IPR023394">
    <property type="entry name" value="Sec7_C_sf"/>
</dbReference>
<feature type="region of interest" description="Disordered" evidence="2">
    <location>
        <begin position="1178"/>
        <end position="1228"/>
    </location>
</feature>
<feature type="compositionally biased region" description="Low complexity" evidence="2">
    <location>
        <begin position="500"/>
        <end position="513"/>
    </location>
</feature>
<dbReference type="InterPro" id="IPR011993">
    <property type="entry name" value="PH-like_dom_sf"/>
</dbReference>
<dbReference type="Pfam" id="PF15410">
    <property type="entry name" value="PH_9"/>
    <property type="match status" value="1"/>
</dbReference>
<evidence type="ECO:0000256" key="1">
    <source>
        <dbReference type="SAM" id="Coils"/>
    </source>
</evidence>
<name>A0A084G869_PSEDA</name>
<feature type="compositionally biased region" description="Pro residues" evidence="2">
    <location>
        <begin position="33"/>
        <end position="50"/>
    </location>
</feature>
<feature type="domain" description="SEC7" evidence="3">
    <location>
        <begin position="897"/>
        <end position="1060"/>
    </location>
</feature>
<feature type="compositionally biased region" description="Low complexity" evidence="2">
    <location>
        <begin position="197"/>
        <end position="210"/>
    </location>
</feature>
<feature type="region of interest" description="Disordered" evidence="2">
    <location>
        <begin position="1"/>
        <end position="129"/>
    </location>
</feature>
<feature type="compositionally biased region" description="Low complexity" evidence="2">
    <location>
        <begin position="73"/>
        <end position="98"/>
    </location>
</feature>
<feature type="compositionally biased region" description="Low complexity" evidence="2">
    <location>
        <begin position="544"/>
        <end position="578"/>
    </location>
</feature>
<reference evidence="4 5" key="1">
    <citation type="journal article" date="2014" name="Genome Announc.">
        <title>Draft genome sequence of the pathogenic fungus Scedosporium apiospermum.</title>
        <authorList>
            <person name="Vandeputte P."/>
            <person name="Ghamrawi S."/>
            <person name="Rechenmann M."/>
            <person name="Iltis A."/>
            <person name="Giraud S."/>
            <person name="Fleury M."/>
            <person name="Thornton C."/>
            <person name="Delhaes L."/>
            <person name="Meyer W."/>
            <person name="Papon N."/>
            <person name="Bouchara J.P."/>
        </authorList>
    </citation>
    <scope>NUCLEOTIDE SEQUENCE [LARGE SCALE GENOMIC DNA]</scope>
    <source>
        <strain evidence="4 5">IHEM 14462</strain>
    </source>
</reference>
<feature type="region of interest" description="Disordered" evidence="2">
    <location>
        <begin position="194"/>
        <end position="307"/>
    </location>
</feature>
<feature type="compositionally biased region" description="Low complexity" evidence="2">
    <location>
        <begin position="11"/>
        <end position="32"/>
    </location>
</feature>
<feature type="compositionally biased region" description="Polar residues" evidence="2">
    <location>
        <begin position="732"/>
        <end position="741"/>
    </location>
</feature>
<feature type="compositionally biased region" description="Polar residues" evidence="2">
    <location>
        <begin position="869"/>
        <end position="878"/>
    </location>
</feature>
<dbReference type="OrthoDB" id="2157641at2759"/>
<dbReference type="VEuPathDB" id="FungiDB:SAPIO_CDS4439"/>
<dbReference type="SUPFAM" id="SSF50729">
    <property type="entry name" value="PH domain-like"/>
    <property type="match status" value="1"/>
</dbReference>
<dbReference type="HOGENOM" id="CLU_001772_0_0_1"/>
<feature type="region of interest" description="Disordered" evidence="2">
    <location>
        <begin position="459"/>
        <end position="823"/>
    </location>
</feature>
<dbReference type="RefSeq" id="XP_016643330.1">
    <property type="nucleotide sequence ID" value="XM_016786985.1"/>
</dbReference>
<keyword evidence="5" id="KW-1185">Reference proteome</keyword>
<feature type="compositionally biased region" description="Polar residues" evidence="2">
    <location>
        <begin position="1514"/>
        <end position="1527"/>
    </location>
</feature>
<proteinExistence type="predicted"/>
<feature type="compositionally biased region" description="Low complexity" evidence="2">
    <location>
        <begin position="217"/>
        <end position="243"/>
    </location>
</feature>
<feature type="coiled-coil region" evidence="1">
    <location>
        <begin position="1586"/>
        <end position="1613"/>
    </location>
</feature>
<feature type="compositionally biased region" description="Polar residues" evidence="2">
    <location>
        <begin position="1536"/>
        <end position="1546"/>
    </location>
</feature>
<feature type="compositionally biased region" description="Polar residues" evidence="2">
    <location>
        <begin position="1198"/>
        <end position="1207"/>
    </location>
</feature>
<dbReference type="GeneID" id="27723511"/>
<feature type="compositionally biased region" description="Basic residues" evidence="2">
    <location>
        <begin position="1"/>
        <end position="10"/>
    </location>
</feature>
<evidence type="ECO:0000259" key="3">
    <source>
        <dbReference type="PROSITE" id="PS50190"/>
    </source>
</evidence>
<feature type="region of interest" description="Disordered" evidence="2">
    <location>
        <begin position="859"/>
        <end position="921"/>
    </location>
</feature>
<protein>
    <submittedName>
        <fullName evidence="4">Sec7 domain-containing protein</fullName>
    </submittedName>
</protein>
<accession>A0A084G869</accession>
<comment type="caution">
    <text evidence="4">The sequence shown here is derived from an EMBL/GenBank/DDBJ whole genome shotgun (WGS) entry which is preliminary data.</text>
</comment>
<feature type="compositionally biased region" description="Polar residues" evidence="2">
    <location>
        <begin position="518"/>
        <end position="543"/>
    </location>
</feature>
<dbReference type="GO" id="GO:0032012">
    <property type="term" value="P:regulation of ARF protein signal transduction"/>
    <property type="evidence" value="ECO:0007669"/>
    <property type="project" value="InterPro"/>
</dbReference>
<feature type="compositionally biased region" description="Low complexity" evidence="2">
    <location>
        <begin position="653"/>
        <end position="667"/>
    </location>
</feature>
<dbReference type="InterPro" id="IPR041681">
    <property type="entry name" value="PH_9"/>
</dbReference>
<feature type="region of interest" description="Disordered" evidence="2">
    <location>
        <begin position="366"/>
        <end position="436"/>
    </location>
</feature>
<dbReference type="GO" id="GO:0005085">
    <property type="term" value="F:guanyl-nucleotide exchange factor activity"/>
    <property type="evidence" value="ECO:0007669"/>
    <property type="project" value="InterPro"/>
</dbReference>
<dbReference type="Gene3D" id="1.10.1000.11">
    <property type="entry name" value="Arf Nucleotide-binding Site Opener,domain 2"/>
    <property type="match status" value="1"/>
</dbReference>
<dbReference type="PANTHER" id="PTHR10663:SF373">
    <property type="entry name" value="PH AND SEC7 DOMAIN-CONTAINING PROTEIN C11E3.11C"/>
    <property type="match status" value="1"/>
</dbReference>
<feature type="compositionally biased region" description="Basic and acidic residues" evidence="2">
    <location>
        <begin position="813"/>
        <end position="823"/>
    </location>
</feature>
<dbReference type="InterPro" id="IPR035999">
    <property type="entry name" value="Sec7_dom_sf"/>
</dbReference>
<feature type="compositionally biased region" description="Polar residues" evidence="2">
    <location>
        <begin position="1082"/>
        <end position="1091"/>
    </location>
</feature>
<dbReference type="InterPro" id="IPR000904">
    <property type="entry name" value="Sec7_dom"/>
</dbReference>
<evidence type="ECO:0000313" key="4">
    <source>
        <dbReference type="EMBL" id="KEZ43531.1"/>
    </source>
</evidence>
<dbReference type="SUPFAM" id="SSF48425">
    <property type="entry name" value="Sec7 domain"/>
    <property type="match status" value="1"/>
</dbReference>
<keyword evidence="1" id="KW-0175">Coiled coil</keyword>
<feature type="region of interest" description="Disordered" evidence="2">
    <location>
        <begin position="1509"/>
        <end position="1564"/>
    </location>
</feature>
<sequence length="1678" mass="181491">MSPSTQRRRPPNLNLSSSNINNNKSKTATTTSKPPPLPVLKPRDPIPQTPPNRRTATSETRASPSAVSRPVKAQTQAPTQAPVPTQAQAAQPSSSHAQQHADYRDHALVPSTTPVHRTSSSSFSSSAPVPADLDVEFVDMSNKENEFVLRDSHDLSMPPSQSTRDSLMASMLLSLDQLTLLGQANSTHMNIYDESSRGYSSSYGAGVSSLSDDRTWTRTSRTSRPNTSSRFGPGPSHGHSYSSDLEAGDDAAKINRSRRSNSNSTYQTSGPTRMNSLRESLKSSQPSTPRRLHTRGGGKNSKSSSTNSIDAGYVQVLGSQRWASGFGGRSSSFDYGHQRVENTQSTWHSDFTHTFLNDDYDAAPTPTVPGGPRRTAPPTPVTATFMTSEPMPIPMSTRPMAEPKTPTLERKRSTRSARSMTGPARKGESKFGASREAIPPIPTFADLDLDSAPAPHVGYEKTKEALPAGTSAAPPYVTTPQPKEKQGFFRRVFGGSSRNTTPTATAIATASAAHDLSHSPSQFSSSTNGGNADRSGQPQIASQTRTNSTPSRENNNNTNASSSSSHSPHVLQKKPSSFFRRRKKSVHDQEAPPLPRSQDAPPLPTNKPLVPPISLQPNLDKLSPGPEPSPVSSLRKVMSPYLRGSPTVAVAPLQSLEQQQQKSSSPLAEPTKSHFVEDIEGYKRDFSPDYEPSPRAVIRAVDPASASPDVGSASSPRPDITPDHPPPEVPLSSETRNNSFLNLDPPSDNEFDFPTAPSNRVKPLGKPTRSSTAPEVATDREDETDGGNGRGVVRGEDNDGMLATESGHLGAPHHRESRADDTFKPIRRRIRAALDVTDSEEELNSATLALPIEGARSASAHSDSAASGFKSSPSNTPSVRVELTPDDSRPRNGQTTNPLDGKPIDEPDFVVGDPTDDDKQKAQKIFDGNEDFIQKDKAAAWMGAEGLVRQRTLRAYMDLYNFSDLSIVASLRQVCGRLVLRAETQQIDRILLAFSTRWVESNPNHGFKSIDVIHTICYSIMLLNTDLHMADIDSKMTRSQFVKNTLTTIRHALDDSPADVYDRPSILPGKAGMLAAEDVRPSTDQPPSHNRLSFLPAGRADTNASDASPDDCGPLVKAPFDGPMRAWEGQVESVLKDIYVSIRDERLPLFGAEPDRYHPGPASQSSLSVMGMLKRSPSVLSKAPSESQSSLRGRIAESSRTTNSRWGSKSRSRHRLGGNGFSSSRTSFDDGNSIWSPATSSATWSRQSLGRTQTSMSMDSFGSAWPRNDYQQSIGFANALSQAIIREDIPGGGAPSIMSNDEKSGAPLLEDESLELAGPPWVKEGIVTHKHHLDGIDRKAKDRNWTEVFAVVQKGTLSLFSFSPNKSLRNKARSARHHNKAAGGGGGVPIQVGGGNWQENATSLGTFSLRQTLASALPPPGYSRSRPHVWALSLPTGAVHLFQVGTPEIIKEFVTTANYWSARLSTHPLVGGISNIEYGWSEAIVNNSLVSAINDTTTAATANSVPPAVVVGTGRTSRPGSSATGGTSHAHHARKSSVQSGRSFRSGSFDLGVGSGPGSGPRHKLPGDRIHIAEWMPPTQSMRPSMQGEEEQLRTLEAYVRSIEEELQQHNQLRSPMLLAFSPRGHNATKAMANWERKSAYLLREIVKYRTYVDCLQQAEGRKKEIYGEREAVDVGGE</sequence>
<feature type="compositionally biased region" description="Pro residues" evidence="2">
    <location>
        <begin position="601"/>
        <end position="611"/>
    </location>
</feature>
<dbReference type="PROSITE" id="PS50190">
    <property type="entry name" value="SEC7"/>
    <property type="match status" value="1"/>
</dbReference>
<organism evidence="4 5">
    <name type="scientific">Pseudallescheria apiosperma</name>
    <name type="common">Scedosporium apiospermum</name>
    <dbReference type="NCBI Taxonomy" id="563466"/>
    <lineage>
        <taxon>Eukaryota</taxon>
        <taxon>Fungi</taxon>
        <taxon>Dikarya</taxon>
        <taxon>Ascomycota</taxon>
        <taxon>Pezizomycotina</taxon>
        <taxon>Sordariomycetes</taxon>
        <taxon>Hypocreomycetidae</taxon>
        <taxon>Microascales</taxon>
        <taxon>Microascaceae</taxon>
        <taxon>Scedosporium</taxon>
    </lineage>
</organism>
<dbReference type="Proteomes" id="UP000028545">
    <property type="component" value="Unassembled WGS sequence"/>
</dbReference>
<dbReference type="PANTHER" id="PTHR10663">
    <property type="entry name" value="GUANYL-NUCLEOTIDE EXCHANGE FACTOR"/>
    <property type="match status" value="1"/>
</dbReference>
<feature type="compositionally biased region" description="Basic and acidic residues" evidence="2">
    <location>
        <begin position="671"/>
        <end position="687"/>
    </location>
</feature>
<feature type="compositionally biased region" description="Polar residues" evidence="2">
    <location>
        <begin position="265"/>
        <end position="288"/>
    </location>
</feature>
<gene>
    <name evidence="4" type="ORF">SAPIO_CDS4439</name>
</gene>
<dbReference type="KEGG" id="sapo:SAPIO_CDS4439"/>
<dbReference type="SMART" id="SM00222">
    <property type="entry name" value="Sec7"/>
    <property type="match status" value="1"/>
</dbReference>
<feature type="compositionally biased region" description="Polar residues" evidence="2">
    <location>
        <begin position="51"/>
        <end position="66"/>
    </location>
</feature>